<name>A0A2J8LLG2_PANTR</name>
<dbReference type="PANTHER" id="PTHR21448:SF0">
    <property type="entry name" value="PROTEIN PHOSPHATASE 1 REGULATORY SUBUNIT 21"/>
    <property type="match status" value="1"/>
</dbReference>
<dbReference type="InterPro" id="IPR040024">
    <property type="entry name" value="PPP1R21"/>
</dbReference>
<organism evidence="2 3">
    <name type="scientific">Pan troglodytes</name>
    <name type="common">Chimpanzee</name>
    <dbReference type="NCBI Taxonomy" id="9598"/>
    <lineage>
        <taxon>Eukaryota</taxon>
        <taxon>Metazoa</taxon>
        <taxon>Chordata</taxon>
        <taxon>Craniata</taxon>
        <taxon>Vertebrata</taxon>
        <taxon>Euteleostomi</taxon>
        <taxon>Mammalia</taxon>
        <taxon>Eutheria</taxon>
        <taxon>Euarchontoglires</taxon>
        <taxon>Primates</taxon>
        <taxon>Haplorrhini</taxon>
        <taxon>Catarrhini</taxon>
        <taxon>Hominidae</taxon>
        <taxon>Pan</taxon>
    </lineage>
</organism>
<dbReference type="InterPro" id="IPR019348">
    <property type="entry name" value="PPP1R21_six_helix"/>
</dbReference>
<evidence type="ECO:0000313" key="2">
    <source>
        <dbReference type="EMBL" id="PNI48102.1"/>
    </source>
</evidence>
<dbReference type="Proteomes" id="UP000236370">
    <property type="component" value="Unassembled WGS sequence"/>
</dbReference>
<sequence>HLTSYICFLRKILPYQLKSLEEECESSLCTSALRARNLELSQDMKKMTAVFEKLQTYIALLALPILQRASRSTELLMLTWQKQNSVIFGYRARWTPSDKLQFCVNKCWCCSAWIS</sequence>
<proteinExistence type="predicted"/>
<protein>
    <submittedName>
        <fullName evidence="2">PPP1R21 isoform 8</fullName>
    </submittedName>
</protein>
<comment type="caution">
    <text evidence="2">The sequence shown here is derived from an EMBL/GenBank/DDBJ whole genome shotgun (WGS) entry which is preliminary data.</text>
</comment>
<feature type="domain" description="Protein phosphatase 1 regulatory subunit 21 six-helix bundle" evidence="1">
    <location>
        <begin position="1"/>
        <end position="66"/>
    </location>
</feature>
<gene>
    <name evidence="2" type="ORF">CK820_G0028084</name>
</gene>
<feature type="non-terminal residue" evidence="2">
    <location>
        <position position="1"/>
    </location>
</feature>
<reference evidence="2 3" key="1">
    <citation type="submission" date="2017-12" db="EMBL/GenBank/DDBJ databases">
        <title>High-resolution comparative analysis of great ape genomes.</title>
        <authorList>
            <person name="Pollen A."/>
            <person name="Hastie A."/>
            <person name="Hormozdiari F."/>
            <person name="Dougherty M."/>
            <person name="Liu R."/>
            <person name="Chaisson M."/>
            <person name="Hoppe E."/>
            <person name="Hill C."/>
            <person name="Pang A."/>
            <person name="Hillier L."/>
            <person name="Baker C."/>
            <person name="Armstrong J."/>
            <person name="Shendure J."/>
            <person name="Paten B."/>
            <person name="Wilson R."/>
            <person name="Chao H."/>
            <person name="Schneider V."/>
            <person name="Ventura M."/>
            <person name="Kronenberg Z."/>
            <person name="Murali S."/>
            <person name="Gordon D."/>
            <person name="Cantsilieris S."/>
            <person name="Munson K."/>
            <person name="Nelson B."/>
            <person name="Raja A."/>
            <person name="Underwood J."/>
            <person name="Diekhans M."/>
            <person name="Fiddes I."/>
            <person name="Haussler D."/>
            <person name="Eichler E."/>
        </authorList>
    </citation>
    <scope>NUCLEOTIDE SEQUENCE [LARGE SCALE GENOMIC DNA]</scope>
    <source>
        <strain evidence="2">Yerkes chimp pedigree #C0471</strain>
    </source>
</reference>
<dbReference type="AlphaFoldDB" id="A0A2J8LLG2"/>
<dbReference type="PANTHER" id="PTHR21448">
    <property type="entry name" value="SMOOTH MUSCLE MYOSIN HEAVY CHAIN-RELATED"/>
    <property type="match status" value="1"/>
</dbReference>
<dbReference type="EMBL" id="NBAG03000286">
    <property type="protein sequence ID" value="PNI48102.1"/>
    <property type="molecule type" value="Genomic_DNA"/>
</dbReference>
<accession>A0A2J8LLG2</accession>
<evidence type="ECO:0000313" key="3">
    <source>
        <dbReference type="Proteomes" id="UP000236370"/>
    </source>
</evidence>
<dbReference type="Pfam" id="PF10212">
    <property type="entry name" value="PPP1R21_helical"/>
    <property type="match status" value="1"/>
</dbReference>
<evidence type="ECO:0000259" key="1">
    <source>
        <dbReference type="Pfam" id="PF10212"/>
    </source>
</evidence>